<dbReference type="FunFam" id="3.90.550.10:FF:000051">
    <property type="entry name" value="Alpha-1,2-mannosyltransferase (Ktr4)"/>
    <property type="match status" value="1"/>
</dbReference>
<dbReference type="PANTHER" id="PTHR31121:SF6">
    <property type="entry name" value="ALPHA-1,2 MANNOSYLTRANSFERASE KTR1"/>
    <property type="match status" value="1"/>
</dbReference>
<dbReference type="OrthoDB" id="439943at2759"/>
<evidence type="ECO:0000313" key="7">
    <source>
        <dbReference type="EMBL" id="KAH3678120.1"/>
    </source>
</evidence>
<dbReference type="GO" id="GO:0005794">
    <property type="term" value="C:Golgi apparatus"/>
    <property type="evidence" value="ECO:0007669"/>
    <property type="project" value="TreeGrafter"/>
</dbReference>
<keyword evidence="3" id="KW-0328">Glycosyltransferase</keyword>
<evidence type="ECO:0000256" key="1">
    <source>
        <dbReference type="ARBA" id="ARBA00004606"/>
    </source>
</evidence>
<feature type="active site" description="Nucleophile" evidence="6">
    <location>
        <position position="286"/>
    </location>
</feature>
<keyword evidence="4" id="KW-0808">Transferase</keyword>
<reference evidence="7" key="2">
    <citation type="submission" date="2021-01" db="EMBL/GenBank/DDBJ databases">
        <authorList>
            <person name="Schikora-Tamarit M.A."/>
        </authorList>
    </citation>
    <scope>NUCLEOTIDE SEQUENCE</scope>
    <source>
        <strain evidence="7">CBS6341</strain>
    </source>
</reference>
<keyword evidence="8" id="KW-1185">Reference proteome</keyword>
<evidence type="ECO:0000256" key="2">
    <source>
        <dbReference type="ARBA" id="ARBA00007677"/>
    </source>
</evidence>
<evidence type="ECO:0000256" key="6">
    <source>
        <dbReference type="PIRSR" id="PIRSR018153-1"/>
    </source>
</evidence>
<reference evidence="7" key="1">
    <citation type="journal article" date="2021" name="Open Biol.">
        <title>Shared evolutionary footprints suggest mitochondrial oxidative damage underlies multiple complex I losses in fungi.</title>
        <authorList>
            <person name="Schikora-Tamarit M.A."/>
            <person name="Marcet-Houben M."/>
            <person name="Nosek J."/>
            <person name="Gabaldon T."/>
        </authorList>
    </citation>
    <scope>NUCLEOTIDE SEQUENCE</scope>
    <source>
        <strain evidence="7">CBS6341</strain>
    </source>
</reference>
<comment type="subcellular location">
    <subcellularLocation>
        <location evidence="1">Membrane</location>
        <topology evidence="1">Single-pass type II membrane protein</topology>
    </subcellularLocation>
</comment>
<sequence>MVRSDARLIRFGAIAAAIILTIFLLSQTSTTGYVAKSNSSPSSSSKVLKQNVGLNSKTYDNFALDEGLHKQSKRGDVKACFVSLARNNDLWSLIGSIKHVEDRFNSKYGYDWVFLNDDKFSEEFKRTTTALISGETKYGLIPKEHWSFPDWIDVDKAAKTREEMRQKKIIYGDSISYRHMCRYESGFFYRHELLKDYDYYWRVEPDIRIYCDINYDIFQFMKDNNKKYGFTISLHEYVDTIPTLWKVTKEFISENPQYVDKNNLIDFISDDGGASYNLCHFWSNFEIGDLNFWRGEAYSKYFDHLDKNGGFFYERWGDAPIHSIAASLFLSKDEIHYFPDVGYFHGPFNNCPINDEFRLDHKCFCNPKDDFTFRGYSCGEKYYSSQKLVKPSNWQDYA</sequence>
<dbReference type="Gene3D" id="3.90.550.10">
    <property type="entry name" value="Spore Coat Polysaccharide Biosynthesis Protein SpsA, Chain A"/>
    <property type="match status" value="1"/>
</dbReference>
<dbReference type="PIRSF" id="PIRSF018153">
    <property type="entry name" value="Glyco_trans_15"/>
    <property type="match status" value="1"/>
</dbReference>
<organism evidence="7 8">
    <name type="scientific">Wickerhamomyces mucosus</name>
    <dbReference type="NCBI Taxonomy" id="1378264"/>
    <lineage>
        <taxon>Eukaryota</taxon>
        <taxon>Fungi</taxon>
        <taxon>Dikarya</taxon>
        <taxon>Ascomycota</taxon>
        <taxon>Saccharomycotina</taxon>
        <taxon>Saccharomycetes</taxon>
        <taxon>Phaffomycetales</taxon>
        <taxon>Wickerhamomycetaceae</taxon>
        <taxon>Wickerhamomyces</taxon>
    </lineage>
</organism>
<evidence type="ECO:0008006" key="9">
    <source>
        <dbReference type="Google" id="ProtNLM"/>
    </source>
</evidence>
<dbReference type="GO" id="GO:0006493">
    <property type="term" value="P:protein O-linked glycosylation"/>
    <property type="evidence" value="ECO:0007669"/>
    <property type="project" value="TreeGrafter"/>
</dbReference>
<name>A0A9P8PV25_9ASCO</name>
<dbReference type="GO" id="GO:0006487">
    <property type="term" value="P:protein N-linked glycosylation"/>
    <property type="evidence" value="ECO:0007669"/>
    <property type="project" value="TreeGrafter"/>
</dbReference>
<dbReference type="EMBL" id="JAEUBF010000504">
    <property type="protein sequence ID" value="KAH3678120.1"/>
    <property type="molecule type" value="Genomic_DNA"/>
</dbReference>
<dbReference type="AlphaFoldDB" id="A0A9P8PV25"/>
<dbReference type="InterPro" id="IPR002685">
    <property type="entry name" value="Glyco_trans_15"/>
</dbReference>
<evidence type="ECO:0000256" key="5">
    <source>
        <dbReference type="ARBA" id="ARBA00022968"/>
    </source>
</evidence>
<dbReference type="Proteomes" id="UP000769528">
    <property type="component" value="Unassembled WGS sequence"/>
</dbReference>
<gene>
    <name evidence="7" type="ORF">WICMUC_001684</name>
</gene>
<evidence type="ECO:0000256" key="3">
    <source>
        <dbReference type="ARBA" id="ARBA00022676"/>
    </source>
</evidence>
<keyword evidence="5" id="KW-0812">Transmembrane</keyword>
<protein>
    <recommendedName>
        <fullName evidence="9">Glycolipid 2-alpha-mannosyltransferase</fullName>
    </recommendedName>
</protein>
<evidence type="ECO:0000256" key="4">
    <source>
        <dbReference type="ARBA" id="ARBA00022679"/>
    </source>
</evidence>
<dbReference type="SUPFAM" id="SSF53448">
    <property type="entry name" value="Nucleotide-diphospho-sugar transferases"/>
    <property type="match status" value="1"/>
</dbReference>
<proteinExistence type="inferred from homology"/>
<dbReference type="GO" id="GO:0000032">
    <property type="term" value="P:cell wall mannoprotein biosynthetic process"/>
    <property type="evidence" value="ECO:0007669"/>
    <property type="project" value="TreeGrafter"/>
</dbReference>
<comment type="caution">
    <text evidence="7">The sequence shown here is derived from an EMBL/GenBank/DDBJ whole genome shotgun (WGS) entry which is preliminary data.</text>
</comment>
<dbReference type="GO" id="GO:0016020">
    <property type="term" value="C:membrane"/>
    <property type="evidence" value="ECO:0007669"/>
    <property type="project" value="UniProtKB-SubCell"/>
</dbReference>
<evidence type="ECO:0000313" key="8">
    <source>
        <dbReference type="Proteomes" id="UP000769528"/>
    </source>
</evidence>
<dbReference type="GO" id="GO:0000026">
    <property type="term" value="F:alpha-1,2-mannosyltransferase activity"/>
    <property type="evidence" value="ECO:0007669"/>
    <property type="project" value="TreeGrafter"/>
</dbReference>
<dbReference type="PANTHER" id="PTHR31121">
    <property type="entry name" value="ALPHA-1,2 MANNOSYLTRANSFERASE KTR1"/>
    <property type="match status" value="1"/>
</dbReference>
<dbReference type="InterPro" id="IPR029044">
    <property type="entry name" value="Nucleotide-diphossugar_trans"/>
</dbReference>
<comment type="similarity">
    <text evidence="2">Belongs to the glycosyltransferase 15 family.</text>
</comment>
<dbReference type="Pfam" id="PF01793">
    <property type="entry name" value="Glyco_transf_15"/>
    <property type="match status" value="1"/>
</dbReference>
<keyword evidence="5" id="KW-0735">Signal-anchor</keyword>
<accession>A0A9P8PV25</accession>